<protein>
    <submittedName>
        <fullName evidence="4">CBS domain-containing protein</fullName>
    </submittedName>
</protein>
<dbReference type="InterPro" id="IPR000644">
    <property type="entry name" value="CBS_dom"/>
</dbReference>
<dbReference type="InterPro" id="IPR046342">
    <property type="entry name" value="CBS_dom_sf"/>
</dbReference>
<keyword evidence="1" id="KW-0677">Repeat</keyword>
<dbReference type="PANTHER" id="PTHR48108">
    <property type="entry name" value="CBS DOMAIN-CONTAINING PROTEIN CBSX2, CHLOROPLASTIC"/>
    <property type="match status" value="1"/>
</dbReference>
<dbReference type="CDD" id="cd04622">
    <property type="entry name" value="CBS_pair_HRP1_like"/>
    <property type="match status" value="1"/>
</dbReference>
<dbReference type="Pfam" id="PF00571">
    <property type="entry name" value="CBS"/>
    <property type="match status" value="2"/>
</dbReference>
<name>A0A7Z2NVV0_9SPHN</name>
<reference evidence="4 5" key="1">
    <citation type="submission" date="2020-01" db="EMBL/GenBank/DDBJ databases">
        <title>Sphingomonas sp. C33 whole genome sequece.</title>
        <authorList>
            <person name="Park C."/>
        </authorList>
    </citation>
    <scope>NUCLEOTIDE SEQUENCE [LARGE SCALE GENOMIC DNA]</scope>
    <source>
        <strain evidence="4 5">C33</strain>
    </source>
</reference>
<evidence type="ECO:0000313" key="4">
    <source>
        <dbReference type="EMBL" id="QHL90482.1"/>
    </source>
</evidence>
<feature type="domain" description="CBS" evidence="3">
    <location>
        <begin position="1"/>
        <end position="57"/>
    </location>
</feature>
<accession>A0A7Z2NVV0</accession>
<feature type="domain" description="CBS" evidence="3">
    <location>
        <begin position="65"/>
        <end position="121"/>
    </location>
</feature>
<dbReference type="PANTHER" id="PTHR48108:SF34">
    <property type="entry name" value="CBS DOMAIN-CONTAINING PROTEIN YHCV"/>
    <property type="match status" value="1"/>
</dbReference>
<keyword evidence="5" id="KW-1185">Reference proteome</keyword>
<keyword evidence="2" id="KW-0129">CBS domain</keyword>
<proteinExistence type="predicted"/>
<dbReference type="AlphaFoldDB" id="A0A7Z2NVV0"/>
<evidence type="ECO:0000256" key="1">
    <source>
        <dbReference type="ARBA" id="ARBA00022737"/>
    </source>
</evidence>
<gene>
    <name evidence="4" type="ORF">GVO57_06075</name>
</gene>
<dbReference type="EMBL" id="CP047895">
    <property type="protein sequence ID" value="QHL90482.1"/>
    <property type="molecule type" value="Genomic_DNA"/>
</dbReference>
<evidence type="ECO:0000259" key="3">
    <source>
        <dbReference type="PROSITE" id="PS51371"/>
    </source>
</evidence>
<dbReference type="Gene3D" id="3.10.580.10">
    <property type="entry name" value="CBS-domain"/>
    <property type="match status" value="1"/>
</dbReference>
<dbReference type="KEGG" id="schy:GVO57_06075"/>
<dbReference type="SUPFAM" id="SSF54631">
    <property type="entry name" value="CBS-domain pair"/>
    <property type="match status" value="1"/>
</dbReference>
<dbReference type="SMART" id="SM00116">
    <property type="entry name" value="CBS"/>
    <property type="match status" value="2"/>
</dbReference>
<sequence length="145" mass="14894">MTKNLLTVGPAVSIAEAARLMAIEDVGALPVVDRGMLIGVVTDRDLVVRALANRLPGSTAISQVMTSSPVTCDDDASLDDVLETMSDEQIRRLPVVSDGGGLVGIVSIADIAGVKGAARDVGETVGGICRARGQHCQSEAMDAAH</sequence>
<dbReference type="Proteomes" id="UP000464468">
    <property type="component" value="Chromosome"/>
</dbReference>
<organism evidence="4 5">
    <name type="scientific">Sphingomonas changnyeongensis</name>
    <dbReference type="NCBI Taxonomy" id="2698679"/>
    <lineage>
        <taxon>Bacteria</taxon>
        <taxon>Pseudomonadati</taxon>
        <taxon>Pseudomonadota</taxon>
        <taxon>Alphaproteobacteria</taxon>
        <taxon>Sphingomonadales</taxon>
        <taxon>Sphingomonadaceae</taxon>
        <taxon>Sphingomonas</taxon>
    </lineage>
</organism>
<evidence type="ECO:0000313" key="5">
    <source>
        <dbReference type="Proteomes" id="UP000464468"/>
    </source>
</evidence>
<dbReference type="InterPro" id="IPR051462">
    <property type="entry name" value="CBS_domain-containing"/>
</dbReference>
<evidence type="ECO:0000256" key="2">
    <source>
        <dbReference type="PROSITE-ProRule" id="PRU00703"/>
    </source>
</evidence>
<dbReference type="PROSITE" id="PS51371">
    <property type="entry name" value="CBS"/>
    <property type="match status" value="2"/>
</dbReference>